<dbReference type="OrthoDB" id="277390at2"/>
<name>A0A7U8GSI4_NEPCE</name>
<organism evidence="1 2">
    <name type="scientific">Neptuniibacter caesariensis</name>
    <dbReference type="NCBI Taxonomy" id="207954"/>
    <lineage>
        <taxon>Bacteria</taxon>
        <taxon>Pseudomonadati</taxon>
        <taxon>Pseudomonadota</taxon>
        <taxon>Gammaproteobacteria</taxon>
        <taxon>Oceanospirillales</taxon>
        <taxon>Oceanospirillaceae</taxon>
        <taxon>Neptuniibacter</taxon>
    </lineage>
</organism>
<dbReference type="RefSeq" id="WP_007021535.1">
    <property type="nucleotide sequence ID" value="NZ_CH724126.1"/>
</dbReference>
<protein>
    <recommendedName>
        <fullName evidence="3">DUF1415 domain-containing protein</fullName>
    </recommendedName>
</protein>
<keyword evidence="2" id="KW-1185">Reference proteome</keyword>
<dbReference type="AlphaFoldDB" id="A0A7U8GSI4"/>
<reference evidence="1 2" key="1">
    <citation type="submission" date="2006-02" db="EMBL/GenBank/DDBJ databases">
        <authorList>
            <person name="Pinhassi J."/>
            <person name="Pedros-Alio C."/>
            <person name="Ferriera S."/>
            <person name="Johnson J."/>
            <person name="Kravitz S."/>
            <person name="Halpern A."/>
            <person name="Remington K."/>
            <person name="Beeson K."/>
            <person name="Tran B."/>
            <person name="Rogers Y.-H."/>
            <person name="Friedman R."/>
            <person name="Venter J.C."/>
        </authorList>
    </citation>
    <scope>NUCLEOTIDE SEQUENCE [LARGE SCALE GENOMIC DNA]</scope>
    <source>
        <strain evidence="1 2">MED92</strain>
    </source>
</reference>
<dbReference type="EMBL" id="AAOW01000002">
    <property type="protein sequence ID" value="EAR62517.1"/>
    <property type="molecule type" value="Genomic_DNA"/>
</dbReference>
<evidence type="ECO:0008006" key="3">
    <source>
        <dbReference type="Google" id="ProtNLM"/>
    </source>
</evidence>
<dbReference type="Pfam" id="PF07209">
    <property type="entry name" value="DUF1415"/>
    <property type="match status" value="1"/>
</dbReference>
<dbReference type="InterPro" id="IPR009858">
    <property type="entry name" value="DUF1415"/>
</dbReference>
<evidence type="ECO:0000313" key="2">
    <source>
        <dbReference type="Proteomes" id="UP000002171"/>
    </source>
</evidence>
<gene>
    <name evidence="1" type="ORF">MED92_05348</name>
</gene>
<evidence type="ECO:0000313" key="1">
    <source>
        <dbReference type="EMBL" id="EAR62517.1"/>
    </source>
</evidence>
<accession>A0A7U8GSI4</accession>
<proteinExistence type="predicted"/>
<sequence length="194" mass="21804">MTKQLFAFPAEQAASLTQQWVEAMVVGLNLCPFAAPEVRNETIRYAVSGAEAVEPAVQDFLQELAHIQGQEESDLSTTLVSFTQTAQTFEEFLDLLDLCQAVLENAGLDGIFQLASFHPEYCFAGVDADDITNWTNRAPFPTIHIIREGQMSRVLVHYKNPEEIPERNMALMDKLGREGLIERFPPLADYWPQV</sequence>
<comment type="caution">
    <text evidence="1">The sequence shown here is derived from an EMBL/GenBank/DDBJ whole genome shotgun (WGS) entry which is preliminary data.</text>
</comment>
<dbReference type="Proteomes" id="UP000002171">
    <property type="component" value="Unassembled WGS sequence"/>
</dbReference>